<gene>
    <name evidence="1" type="ORF">WICPIJ_000738</name>
</gene>
<dbReference type="Proteomes" id="UP000774326">
    <property type="component" value="Unassembled WGS sequence"/>
</dbReference>
<comment type="caution">
    <text evidence="1">The sequence shown here is derived from an EMBL/GenBank/DDBJ whole genome shotgun (WGS) entry which is preliminary data.</text>
</comment>
<dbReference type="EMBL" id="JAEUBG010000445">
    <property type="protein sequence ID" value="KAH3688267.1"/>
    <property type="molecule type" value="Genomic_DNA"/>
</dbReference>
<sequence>MISKLTVPFVELEELLEEEIVRFKRRLLKGEELAKLVSPLWIVKSILWTADVRVRNKVRQIGIKLIIM</sequence>
<reference evidence="1" key="1">
    <citation type="journal article" date="2021" name="Open Biol.">
        <title>Shared evolutionary footprints suggest mitochondrial oxidative damage underlies multiple complex I losses in fungi.</title>
        <authorList>
            <person name="Schikora-Tamarit M.A."/>
            <person name="Marcet-Houben M."/>
            <person name="Nosek J."/>
            <person name="Gabaldon T."/>
        </authorList>
    </citation>
    <scope>NUCLEOTIDE SEQUENCE</scope>
    <source>
        <strain evidence="1">CBS2887</strain>
    </source>
</reference>
<evidence type="ECO:0000313" key="1">
    <source>
        <dbReference type="EMBL" id="KAH3688267.1"/>
    </source>
</evidence>
<evidence type="ECO:0008006" key="3">
    <source>
        <dbReference type="Google" id="ProtNLM"/>
    </source>
</evidence>
<name>A0A9P8QCX0_WICPI</name>
<keyword evidence="2" id="KW-1185">Reference proteome</keyword>
<dbReference type="AlphaFoldDB" id="A0A9P8QCX0"/>
<organism evidence="1 2">
    <name type="scientific">Wickerhamomyces pijperi</name>
    <name type="common">Yeast</name>
    <name type="synonym">Pichia pijperi</name>
    <dbReference type="NCBI Taxonomy" id="599730"/>
    <lineage>
        <taxon>Eukaryota</taxon>
        <taxon>Fungi</taxon>
        <taxon>Dikarya</taxon>
        <taxon>Ascomycota</taxon>
        <taxon>Saccharomycotina</taxon>
        <taxon>Saccharomycetes</taxon>
        <taxon>Phaffomycetales</taxon>
        <taxon>Wickerhamomycetaceae</taxon>
        <taxon>Wickerhamomyces</taxon>
    </lineage>
</organism>
<protein>
    <recommendedName>
        <fullName evidence="3">PIN domain-containing protein</fullName>
    </recommendedName>
</protein>
<evidence type="ECO:0000313" key="2">
    <source>
        <dbReference type="Proteomes" id="UP000774326"/>
    </source>
</evidence>
<proteinExistence type="predicted"/>
<accession>A0A9P8QCX0</accession>
<reference evidence="1" key="2">
    <citation type="submission" date="2021-01" db="EMBL/GenBank/DDBJ databases">
        <authorList>
            <person name="Schikora-Tamarit M.A."/>
        </authorList>
    </citation>
    <scope>NUCLEOTIDE SEQUENCE</scope>
    <source>
        <strain evidence="1">CBS2887</strain>
    </source>
</reference>